<protein>
    <recommendedName>
        <fullName evidence="1">Fungal-type protein kinase domain-containing protein</fullName>
    </recommendedName>
</protein>
<evidence type="ECO:0000313" key="3">
    <source>
        <dbReference type="Proteomes" id="UP000620124"/>
    </source>
</evidence>
<dbReference type="Pfam" id="PF17667">
    <property type="entry name" value="Pkinase_fungal"/>
    <property type="match status" value="1"/>
</dbReference>
<keyword evidence="3" id="KW-1185">Reference proteome</keyword>
<evidence type="ECO:0000259" key="1">
    <source>
        <dbReference type="Pfam" id="PF17667"/>
    </source>
</evidence>
<accession>A0A8H6YV68</accession>
<proteinExistence type="predicted"/>
<dbReference type="OrthoDB" id="3022041at2759"/>
<organism evidence="2 3">
    <name type="scientific">Mycena venus</name>
    <dbReference type="NCBI Taxonomy" id="2733690"/>
    <lineage>
        <taxon>Eukaryota</taxon>
        <taxon>Fungi</taxon>
        <taxon>Dikarya</taxon>
        <taxon>Basidiomycota</taxon>
        <taxon>Agaricomycotina</taxon>
        <taxon>Agaricomycetes</taxon>
        <taxon>Agaricomycetidae</taxon>
        <taxon>Agaricales</taxon>
        <taxon>Marasmiineae</taxon>
        <taxon>Mycenaceae</taxon>
        <taxon>Mycena</taxon>
    </lineage>
</organism>
<name>A0A8H6YV68_9AGAR</name>
<dbReference type="AlphaFoldDB" id="A0A8H6YV68"/>
<feature type="domain" description="Fungal-type protein kinase" evidence="1">
    <location>
        <begin position="23"/>
        <end position="137"/>
    </location>
</feature>
<sequence>MERDSDDILCNSGSPMACFSKMTLENACSAVDLLVVVRDVVIVLKKLFFEHQILHRHIDFDTISVREDVDSVKGVVLDLDFPDVKEGSSRSTMGHASCGMFTFHSLKRIRDSYNKEIHEHTIQDDLESVFYALCWACYGYDHTGRPDKFRPDWMNKWMERHAISTAYCNRRLFRSSEIPSHVNRYMGCQRDALESVIEEVRRTLCNISDDPEEACAAFMDILEKGI</sequence>
<reference evidence="2" key="1">
    <citation type="submission" date="2020-05" db="EMBL/GenBank/DDBJ databases">
        <title>Mycena genomes resolve the evolution of fungal bioluminescence.</title>
        <authorList>
            <person name="Tsai I.J."/>
        </authorList>
    </citation>
    <scope>NUCLEOTIDE SEQUENCE</scope>
    <source>
        <strain evidence="2">CCC161011</strain>
    </source>
</reference>
<dbReference type="Proteomes" id="UP000620124">
    <property type="component" value="Unassembled WGS sequence"/>
</dbReference>
<gene>
    <name evidence="2" type="ORF">MVEN_00360100</name>
</gene>
<evidence type="ECO:0000313" key="2">
    <source>
        <dbReference type="EMBL" id="KAF7364896.1"/>
    </source>
</evidence>
<dbReference type="InterPro" id="IPR040976">
    <property type="entry name" value="Pkinase_fungal"/>
</dbReference>
<dbReference type="EMBL" id="JACAZI010000003">
    <property type="protein sequence ID" value="KAF7364896.1"/>
    <property type="molecule type" value="Genomic_DNA"/>
</dbReference>
<comment type="caution">
    <text evidence="2">The sequence shown here is derived from an EMBL/GenBank/DDBJ whole genome shotgun (WGS) entry which is preliminary data.</text>
</comment>